<dbReference type="PANTHER" id="PTHR43132:SF2">
    <property type="entry name" value="ARSENICAL RESISTANCE OPERON REPRESSOR ARSR-RELATED"/>
    <property type="match status" value="1"/>
</dbReference>
<accession>A0ABQ1GJ70</accession>
<dbReference type="NCBIfam" id="NF033788">
    <property type="entry name" value="HTH_metalloreg"/>
    <property type="match status" value="1"/>
</dbReference>
<dbReference type="PRINTS" id="PR00778">
    <property type="entry name" value="HTHARSR"/>
</dbReference>
<dbReference type="InterPro" id="IPR051011">
    <property type="entry name" value="Metal_resp_trans_reg"/>
</dbReference>
<dbReference type="SMART" id="SM00418">
    <property type="entry name" value="HTH_ARSR"/>
    <property type="match status" value="1"/>
</dbReference>
<dbReference type="InterPro" id="IPR001845">
    <property type="entry name" value="HTH_ArsR_DNA-bd_dom"/>
</dbReference>
<keyword evidence="2" id="KW-0238">DNA-binding</keyword>
<evidence type="ECO:0000313" key="5">
    <source>
        <dbReference type="EMBL" id="GGA44953.1"/>
    </source>
</evidence>
<keyword evidence="1" id="KW-0805">Transcription regulation</keyword>
<organism evidence="5 6">
    <name type="scientific">Hafnia psychrotolerans</name>
    <dbReference type="NCBI Taxonomy" id="1477018"/>
    <lineage>
        <taxon>Bacteria</taxon>
        <taxon>Pseudomonadati</taxon>
        <taxon>Pseudomonadota</taxon>
        <taxon>Gammaproteobacteria</taxon>
        <taxon>Enterobacterales</taxon>
        <taxon>Hafniaceae</taxon>
        <taxon>Hafnia</taxon>
    </lineage>
</organism>
<comment type="caution">
    <text evidence="5">The sequence shown here is derived from an EMBL/GenBank/DDBJ whole genome shotgun (WGS) entry which is preliminary data.</text>
</comment>
<keyword evidence="6" id="KW-1185">Reference proteome</keyword>
<dbReference type="PROSITE" id="PS50987">
    <property type="entry name" value="HTH_ARSR_2"/>
    <property type="match status" value="1"/>
</dbReference>
<keyword evidence="3" id="KW-0804">Transcription</keyword>
<evidence type="ECO:0000256" key="3">
    <source>
        <dbReference type="ARBA" id="ARBA00023163"/>
    </source>
</evidence>
<dbReference type="PANTHER" id="PTHR43132">
    <property type="entry name" value="ARSENICAL RESISTANCE OPERON REPRESSOR ARSR-RELATED"/>
    <property type="match status" value="1"/>
</dbReference>
<evidence type="ECO:0000256" key="2">
    <source>
        <dbReference type="ARBA" id="ARBA00023125"/>
    </source>
</evidence>
<dbReference type="InterPro" id="IPR011991">
    <property type="entry name" value="ArsR-like_HTH"/>
</dbReference>
<dbReference type="SUPFAM" id="SSF46785">
    <property type="entry name" value="Winged helix' DNA-binding domain"/>
    <property type="match status" value="1"/>
</dbReference>
<dbReference type="InterPro" id="IPR036388">
    <property type="entry name" value="WH-like_DNA-bd_sf"/>
</dbReference>
<gene>
    <name evidence="5" type="ORF">GCM10011328_20120</name>
</gene>
<dbReference type="CDD" id="cd00090">
    <property type="entry name" value="HTH_ARSR"/>
    <property type="match status" value="1"/>
</dbReference>
<name>A0ABQ1GJ70_9GAMM</name>
<proteinExistence type="predicted"/>
<dbReference type="EMBL" id="BMFZ01000004">
    <property type="protein sequence ID" value="GGA44953.1"/>
    <property type="molecule type" value="Genomic_DNA"/>
</dbReference>
<feature type="domain" description="HTH arsR-type" evidence="4">
    <location>
        <begin position="1"/>
        <end position="95"/>
    </location>
</feature>
<dbReference type="Proteomes" id="UP000627464">
    <property type="component" value="Unassembled WGS sequence"/>
</dbReference>
<evidence type="ECO:0000259" key="4">
    <source>
        <dbReference type="PROSITE" id="PS50987"/>
    </source>
</evidence>
<evidence type="ECO:0000313" key="6">
    <source>
        <dbReference type="Proteomes" id="UP000627464"/>
    </source>
</evidence>
<dbReference type="RefSeq" id="WP_188473289.1">
    <property type="nucleotide sequence ID" value="NZ_BMFZ01000004.1"/>
</dbReference>
<reference evidence="6" key="1">
    <citation type="journal article" date="2019" name="Int. J. Syst. Evol. Microbiol.">
        <title>The Global Catalogue of Microorganisms (GCM) 10K type strain sequencing project: providing services to taxonomists for standard genome sequencing and annotation.</title>
        <authorList>
            <consortium name="The Broad Institute Genomics Platform"/>
            <consortium name="The Broad Institute Genome Sequencing Center for Infectious Disease"/>
            <person name="Wu L."/>
            <person name="Ma J."/>
        </authorList>
    </citation>
    <scope>NUCLEOTIDE SEQUENCE [LARGE SCALE GENOMIC DNA]</scope>
    <source>
        <strain evidence="6">CGMCC 1.12806</strain>
    </source>
</reference>
<sequence length="99" mass="11016">MELNDVANALKELGHPTRLTVYKSLVKSGHEGLPVGELQKRLDIPASTLSHHVAALVAVGLVRQNRHGRTLYCLPQYEVLNEIMAFFIDECCAEKDQTC</sequence>
<protein>
    <submittedName>
        <fullName evidence="5">Transcriptional regulator</fullName>
    </submittedName>
</protein>
<evidence type="ECO:0000256" key="1">
    <source>
        <dbReference type="ARBA" id="ARBA00023015"/>
    </source>
</evidence>
<dbReference type="InterPro" id="IPR036390">
    <property type="entry name" value="WH_DNA-bd_sf"/>
</dbReference>
<dbReference type="Gene3D" id="1.10.10.10">
    <property type="entry name" value="Winged helix-like DNA-binding domain superfamily/Winged helix DNA-binding domain"/>
    <property type="match status" value="1"/>
</dbReference>
<dbReference type="Pfam" id="PF12840">
    <property type="entry name" value="HTH_20"/>
    <property type="match status" value="1"/>
</dbReference>